<dbReference type="STRING" id="1120977.GCA_000619845_02862"/>
<dbReference type="Pfam" id="PF10502">
    <property type="entry name" value="Peptidase_S26"/>
    <property type="match status" value="1"/>
</dbReference>
<organism evidence="2 3">
    <name type="scientific">Alkanindiges illinoisensis</name>
    <dbReference type="NCBI Taxonomy" id="197183"/>
    <lineage>
        <taxon>Bacteria</taxon>
        <taxon>Pseudomonadati</taxon>
        <taxon>Pseudomonadota</taxon>
        <taxon>Gammaproteobacteria</taxon>
        <taxon>Moraxellales</taxon>
        <taxon>Moraxellaceae</taxon>
        <taxon>Alkanindiges</taxon>
    </lineage>
</organism>
<proteinExistence type="predicted"/>
<dbReference type="RefSeq" id="WP_134244629.1">
    <property type="nucleotide sequence ID" value="NZ_SNTY01000033.1"/>
</dbReference>
<protein>
    <recommendedName>
        <fullName evidence="1">Peptidase S26 domain-containing protein</fullName>
    </recommendedName>
</protein>
<keyword evidence="3" id="KW-1185">Reference proteome</keyword>
<evidence type="ECO:0000313" key="3">
    <source>
        <dbReference type="Proteomes" id="UP000297834"/>
    </source>
</evidence>
<dbReference type="Proteomes" id="UP000297834">
    <property type="component" value="Unassembled WGS sequence"/>
</dbReference>
<dbReference type="OrthoDB" id="5360818at2"/>
<dbReference type="EMBL" id="SNTY01000033">
    <property type="protein sequence ID" value="TEU25860.1"/>
    <property type="molecule type" value="Genomic_DNA"/>
</dbReference>
<reference evidence="2 3" key="1">
    <citation type="submission" date="2019-03" db="EMBL/GenBank/DDBJ databases">
        <title>Alkanindiges illinoisensis: a potential pathogenic isolated from ascites of a gastric cancer patient with abdominal metastasis.</title>
        <authorList>
            <person name="Hu X."/>
            <person name="Yang B."/>
            <person name="Yan X."/>
            <person name="Lin L."/>
            <person name="Zhao H."/>
            <person name="Zhou F."/>
            <person name="Su B."/>
            <person name="Chen J."/>
            <person name="Rui Y."/>
            <person name="Wang Q."/>
            <person name="Zheng L."/>
        </authorList>
    </citation>
    <scope>NUCLEOTIDE SEQUENCE [LARGE SCALE GENOMIC DNA]</scope>
    <source>
        <strain evidence="2 3">NFYY 23406</strain>
    </source>
</reference>
<dbReference type="GO" id="GO:0006465">
    <property type="term" value="P:signal peptide processing"/>
    <property type="evidence" value="ECO:0007669"/>
    <property type="project" value="InterPro"/>
</dbReference>
<dbReference type="SUPFAM" id="SSF51306">
    <property type="entry name" value="LexA/Signal peptidase"/>
    <property type="match status" value="1"/>
</dbReference>
<evidence type="ECO:0000259" key="1">
    <source>
        <dbReference type="Pfam" id="PF10502"/>
    </source>
</evidence>
<accession>A0A4Y7XCW9</accession>
<sequence>MKPILQGIRRHKLVIALFGFGLVALALSQSNLLVNVSDSLPPGLWYISKQPVILEHGRIVTFCPTLSEYVKANYHLGNQNLRWLRRCSEPVDSFTKPIAALPGDTVQLTSDAIYVNGRKMAGRIHRDAYGHVIPSVGLGTYLVAPGTFWAVSTYNKASYDSRYLGAIPMSAILGETRPLWVSKVKKFCWITGKVSHSKQQCLT</sequence>
<evidence type="ECO:0000313" key="2">
    <source>
        <dbReference type="EMBL" id="TEU25860.1"/>
    </source>
</evidence>
<dbReference type="InterPro" id="IPR019533">
    <property type="entry name" value="Peptidase_S26"/>
</dbReference>
<dbReference type="InterPro" id="IPR036286">
    <property type="entry name" value="LexA/Signal_pep-like_sf"/>
</dbReference>
<name>A0A4Y7XCW9_9GAMM</name>
<feature type="domain" description="Peptidase S26" evidence="1">
    <location>
        <begin position="16"/>
        <end position="180"/>
    </location>
</feature>
<comment type="caution">
    <text evidence="2">The sequence shown here is derived from an EMBL/GenBank/DDBJ whole genome shotgun (WGS) entry which is preliminary data.</text>
</comment>
<gene>
    <name evidence="2" type="ORF">E2B99_08835</name>
</gene>
<dbReference type="Gene3D" id="2.10.109.10">
    <property type="entry name" value="Umud Fragment, subunit A"/>
    <property type="match status" value="1"/>
</dbReference>
<dbReference type="AlphaFoldDB" id="A0A4Y7XCW9"/>
<dbReference type="GO" id="GO:0004252">
    <property type="term" value="F:serine-type endopeptidase activity"/>
    <property type="evidence" value="ECO:0007669"/>
    <property type="project" value="InterPro"/>
</dbReference>